<organism evidence="1 2">
    <name type="scientific">Pseudomarimonas arenosa</name>
    <dbReference type="NCBI Taxonomy" id="2774145"/>
    <lineage>
        <taxon>Bacteria</taxon>
        <taxon>Pseudomonadati</taxon>
        <taxon>Pseudomonadota</taxon>
        <taxon>Gammaproteobacteria</taxon>
        <taxon>Lysobacterales</taxon>
        <taxon>Lysobacteraceae</taxon>
        <taxon>Pseudomarimonas</taxon>
    </lineage>
</organism>
<sequence>MRIALATAIAAYARDDDLAPLLRAFREAGVPAEALAWDDPTVEWSRFDAVLLRSTWDYTQHLQRFLSWCERIDQCSLLLNPLPTIRWNIDKHYLGELAGKGAPVIETHYFEPAQGTIDAEALTLLGNASEFVIKPCVGAGSRDAQRFQRQQMDAALAHANRLLARAESIMLQPYLGKVDEVGETALIYLGGRYSHAIRKGPLLKLSTSASDDLFLAEDIQPRIASPAEHAVADAVIKALPELPLYARVDLLPSTEGPRLLELELVEPSLFFEHSEDAAERLVKLVYEAVQAAEAMPVRQSS</sequence>
<evidence type="ECO:0000313" key="2">
    <source>
        <dbReference type="Proteomes" id="UP000613768"/>
    </source>
</evidence>
<reference evidence="1 2" key="1">
    <citation type="submission" date="2020-09" db="EMBL/GenBank/DDBJ databases">
        <title>Pseudoxanthomonas sp. CAU 1598 isolated from sand of Yaerae Beach.</title>
        <authorList>
            <person name="Kim W."/>
        </authorList>
    </citation>
    <scope>NUCLEOTIDE SEQUENCE [LARGE SCALE GENOMIC DNA]</scope>
    <source>
        <strain evidence="1 2">CAU 1598</strain>
    </source>
</reference>
<dbReference type="AlphaFoldDB" id="A0AAW3ZKJ0"/>
<name>A0AAW3ZKJ0_9GAMM</name>
<dbReference type="Proteomes" id="UP000613768">
    <property type="component" value="Unassembled WGS sequence"/>
</dbReference>
<dbReference type="PANTHER" id="PTHR39217:SF1">
    <property type="entry name" value="GLUTATHIONE SYNTHETASE"/>
    <property type="match status" value="1"/>
</dbReference>
<keyword evidence="2" id="KW-1185">Reference proteome</keyword>
<evidence type="ECO:0008006" key="3">
    <source>
        <dbReference type="Google" id="ProtNLM"/>
    </source>
</evidence>
<dbReference type="EMBL" id="JACYTR010000009">
    <property type="protein sequence ID" value="MBD8525430.1"/>
    <property type="molecule type" value="Genomic_DNA"/>
</dbReference>
<dbReference type="RefSeq" id="WP_192028779.1">
    <property type="nucleotide sequence ID" value="NZ_JACYTR010000009.1"/>
</dbReference>
<accession>A0AAW3ZKJ0</accession>
<comment type="caution">
    <text evidence="1">The sequence shown here is derived from an EMBL/GenBank/DDBJ whole genome shotgun (WGS) entry which is preliminary data.</text>
</comment>
<dbReference type="SUPFAM" id="SSF56059">
    <property type="entry name" value="Glutathione synthetase ATP-binding domain-like"/>
    <property type="match status" value="1"/>
</dbReference>
<evidence type="ECO:0000313" key="1">
    <source>
        <dbReference type="EMBL" id="MBD8525430.1"/>
    </source>
</evidence>
<protein>
    <recommendedName>
        <fullName evidence="3">ATP-grasp domain-containing protein</fullName>
    </recommendedName>
</protein>
<dbReference type="PANTHER" id="PTHR39217">
    <property type="match status" value="1"/>
</dbReference>
<proteinExistence type="predicted"/>
<dbReference type="InterPro" id="IPR053191">
    <property type="entry name" value="DcsG_Biosynth_Enzyme"/>
</dbReference>
<gene>
    <name evidence="1" type="ORF">IFO71_06710</name>
</gene>